<dbReference type="EMBL" id="FWXT01000001">
    <property type="protein sequence ID" value="SMC43814.1"/>
    <property type="molecule type" value="Genomic_DNA"/>
</dbReference>
<evidence type="ECO:0000313" key="3">
    <source>
        <dbReference type="Proteomes" id="UP000192756"/>
    </source>
</evidence>
<dbReference type="InterPro" id="IPR029058">
    <property type="entry name" value="AB_hydrolase_fold"/>
</dbReference>
<dbReference type="GO" id="GO:0016787">
    <property type="term" value="F:hydrolase activity"/>
    <property type="evidence" value="ECO:0007669"/>
    <property type="project" value="UniProtKB-KW"/>
</dbReference>
<sequence>MKLFKLISKVCCFFLLMLFHLSLANAQDLVVLKSRYLKTADSVLVYKPVNYLKAHKYPVVFLLHGHSANYRSWSKLTDIQQLADTYNFIVVCPDGLKKSWYLNSPQADSLQYEDFFMKELLPEMAARYQVDQKKLFLTGASMGGFGAMYLFLNHPDVFLSAGSTSGVLNLRHSGFKKTTIANLLGPYSEENRAFDEYSPVNRLEKIKGLNKTLIFDCGTEDYLYKANNQFRQKCDELKIKATYIAQPGAHTGGYWSKSIHAHFRFFKELAKNEIN</sequence>
<dbReference type="Gene3D" id="3.40.50.1820">
    <property type="entry name" value="alpha/beta hydrolase"/>
    <property type="match status" value="1"/>
</dbReference>
<dbReference type="GO" id="GO:0016747">
    <property type="term" value="F:acyltransferase activity, transferring groups other than amino-acyl groups"/>
    <property type="evidence" value="ECO:0007669"/>
    <property type="project" value="TreeGrafter"/>
</dbReference>
<dbReference type="Pfam" id="PF00756">
    <property type="entry name" value="Esterase"/>
    <property type="match status" value="1"/>
</dbReference>
<feature type="chain" id="PRO_5012415967" evidence="1">
    <location>
        <begin position="27"/>
        <end position="275"/>
    </location>
</feature>
<proteinExistence type="predicted"/>
<protein>
    <submittedName>
        <fullName evidence="2">S-formylglutathione hydrolase FrmB</fullName>
    </submittedName>
</protein>
<dbReference type="OrthoDB" id="9803578at2"/>
<evidence type="ECO:0000313" key="2">
    <source>
        <dbReference type="EMBL" id="SMC43814.1"/>
    </source>
</evidence>
<name>A0A1W1Z613_9SPHI</name>
<accession>A0A1W1Z613</accession>
<dbReference type="InterPro" id="IPR050583">
    <property type="entry name" value="Mycobacterial_A85_antigen"/>
</dbReference>
<feature type="signal peptide" evidence="1">
    <location>
        <begin position="1"/>
        <end position="26"/>
    </location>
</feature>
<keyword evidence="2" id="KW-0378">Hydrolase</keyword>
<dbReference type="PANTHER" id="PTHR48098">
    <property type="entry name" value="ENTEROCHELIN ESTERASE-RELATED"/>
    <property type="match status" value="1"/>
</dbReference>
<reference evidence="3" key="1">
    <citation type="submission" date="2017-04" db="EMBL/GenBank/DDBJ databases">
        <authorList>
            <person name="Varghese N."/>
            <person name="Submissions S."/>
        </authorList>
    </citation>
    <scope>NUCLEOTIDE SEQUENCE [LARGE SCALE GENOMIC DNA]</scope>
    <source>
        <strain evidence="3">DSM 12126</strain>
    </source>
</reference>
<dbReference type="STRING" id="151894.SAMN04488524_0400"/>
<dbReference type="Proteomes" id="UP000192756">
    <property type="component" value="Unassembled WGS sequence"/>
</dbReference>
<keyword evidence="1" id="KW-0732">Signal</keyword>
<dbReference type="RefSeq" id="WP_084236745.1">
    <property type="nucleotide sequence ID" value="NZ_FWXT01000001.1"/>
</dbReference>
<dbReference type="PANTHER" id="PTHR48098:SF1">
    <property type="entry name" value="DIACYLGLYCEROL ACYLTRANSFERASE_MYCOLYLTRANSFERASE AG85A"/>
    <property type="match status" value="1"/>
</dbReference>
<evidence type="ECO:0000256" key="1">
    <source>
        <dbReference type="SAM" id="SignalP"/>
    </source>
</evidence>
<organism evidence="2 3">
    <name type="scientific">Pedobacter africanus</name>
    <dbReference type="NCBI Taxonomy" id="151894"/>
    <lineage>
        <taxon>Bacteria</taxon>
        <taxon>Pseudomonadati</taxon>
        <taxon>Bacteroidota</taxon>
        <taxon>Sphingobacteriia</taxon>
        <taxon>Sphingobacteriales</taxon>
        <taxon>Sphingobacteriaceae</taxon>
        <taxon>Pedobacter</taxon>
    </lineage>
</organism>
<gene>
    <name evidence="2" type="ORF">SAMN04488524_0400</name>
</gene>
<keyword evidence="3" id="KW-1185">Reference proteome</keyword>
<dbReference type="AlphaFoldDB" id="A0A1W1Z613"/>
<dbReference type="InterPro" id="IPR000801">
    <property type="entry name" value="Esterase-like"/>
</dbReference>
<dbReference type="SUPFAM" id="SSF53474">
    <property type="entry name" value="alpha/beta-Hydrolases"/>
    <property type="match status" value="1"/>
</dbReference>